<evidence type="ECO:0000256" key="2">
    <source>
        <dbReference type="ARBA" id="ARBA00008575"/>
    </source>
</evidence>
<dbReference type="EMBL" id="CAJMWW010000092">
    <property type="protein sequence ID" value="CAE6440257.1"/>
    <property type="molecule type" value="Genomic_DNA"/>
</dbReference>
<evidence type="ECO:0000256" key="7">
    <source>
        <dbReference type="ARBA" id="ARBA00022989"/>
    </source>
</evidence>
<dbReference type="PROSITE" id="PS50904">
    <property type="entry name" value="PRELI_MSF1"/>
    <property type="match status" value="1"/>
</dbReference>
<dbReference type="InterPro" id="IPR036640">
    <property type="entry name" value="ABC1_TM_sf"/>
</dbReference>
<dbReference type="GO" id="GO:0042760">
    <property type="term" value="P:very long-chain fatty acid catabolic process"/>
    <property type="evidence" value="ECO:0007669"/>
    <property type="project" value="TreeGrafter"/>
</dbReference>
<dbReference type="PANTHER" id="PTHR11384">
    <property type="entry name" value="ATP-BINDING CASSETTE, SUB-FAMILY D MEMBER"/>
    <property type="match status" value="1"/>
</dbReference>
<dbReference type="AlphaFoldDB" id="A0A8H2Y1S4"/>
<keyword evidence="6" id="KW-0067">ATP-binding</keyword>
<dbReference type="GO" id="GO:0006635">
    <property type="term" value="P:fatty acid beta-oxidation"/>
    <property type="evidence" value="ECO:0007669"/>
    <property type="project" value="TreeGrafter"/>
</dbReference>
<proteinExistence type="inferred from homology"/>
<keyword evidence="4" id="KW-0812">Transmembrane</keyword>
<evidence type="ECO:0000313" key="12">
    <source>
        <dbReference type="EMBL" id="CAE6440257.1"/>
    </source>
</evidence>
<dbReference type="InterPro" id="IPR050835">
    <property type="entry name" value="ABC_transporter_sub-D"/>
</dbReference>
<evidence type="ECO:0000259" key="11">
    <source>
        <dbReference type="PROSITE" id="PS50904"/>
    </source>
</evidence>
<keyword evidence="3" id="KW-0813">Transport</keyword>
<accession>A0A8H2Y1S4</accession>
<keyword evidence="7" id="KW-1133">Transmembrane helix</keyword>
<name>A0A8H2Y1S4_9AGAM</name>
<evidence type="ECO:0000256" key="4">
    <source>
        <dbReference type="ARBA" id="ARBA00022692"/>
    </source>
</evidence>
<dbReference type="Gene3D" id="3.40.50.300">
    <property type="entry name" value="P-loop containing nucleotide triphosphate hydrolases"/>
    <property type="match status" value="1"/>
</dbReference>
<dbReference type="Pfam" id="PF04707">
    <property type="entry name" value="PRELI"/>
    <property type="match status" value="1"/>
</dbReference>
<dbReference type="PROSITE" id="PS00211">
    <property type="entry name" value="ABC_TRANSPORTER_1"/>
    <property type="match status" value="1"/>
</dbReference>
<reference evidence="12" key="1">
    <citation type="submission" date="2021-01" db="EMBL/GenBank/DDBJ databases">
        <authorList>
            <person name="Kaushik A."/>
        </authorList>
    </citation>
    <scope>NUCLEOTIDE SEQUENCE</scope>
    <source>
        <strain evidence="12">AG3-T5</strain>
    </source>
</reference>
<evidence type="ECO:0000256" key="5">
    <source>
        <dbReference type="ARBA" id="ARBA00022741"/>
    </source>
</evidence>
<comment type="subcellular location">
    <subcellularLocation>
        <location evidence="1">Peroxisome membrane</location>
        <topology evidence="1">Multi-pass membrane protein</topology>
    </subcellularLocation>
</comment>
<dbReference type="GO" id="GO:0016887">
    <property type="term" value="F:ATP hydrolysis activity"/>
    <property type="evidence" value="ECO:0007669"/>
    <property type="project" value="InterPro"/>
</dbReference>
<dbReference type="Pfam" id="PF06472">
    <property type="entry name" value="ABC_membrane_2"/>
    <property type="match status" value="1"/>
</dbReference>
<dbReference type="PROSITE" id="PS50893">
    <property type="entry name" value="ABC_TRANSPORTER_2"/>
    <property type="match status" value="1"/>
</dbReference>
<dbReference type="InterPro" id="IPR003439">
    <property type="entry name" value="ABC_transporter-like_ATP-bd"/>
</dbReference>
<evidence type="ECO:0000256" key="9">
    <source>
        <dbReference type="SAM" id="MobiDB-lite"/>
    </source>
</evidence>
<comment type="caution">
    <text evidence="12">The sequence shown here is derived from an EMBL/GenBank/DDBJ whole genome shotgun (WGS) entry which is preliminary data.</text>
</comment>
<evidence type="ECO:0000256" key="6">
    <source>
        <dbReference type="ARBA" id="ARBA00022840"/>
    </source>
</evidence>
<evidence type="ECO:0000256" key="3">
    <source>
        <dbReference type="ARBA" id="ARBA00022448"/>
    </source>
</evidence>
<dbReference type="GO" id="GO:0140359">
    <property type="term" value="F:ABC-type transporter activity"/>
    <property type="evidence" value="ECO:0007669"/>
    <property type="project" value="InterPro"/>
</dbReference>
<evidence type="ECO:0000313" key="13">
    <source>
        <dbReference type="Proteomes" id="UP000663841"/>
    </source>
</evidence>
<evidence type="ECO:0000256" key="8">
    <source>
        <dbReference type="ARBA" id="ARBA00023136"/>
    </source>
</evidence>
<evidence type="ECO:0000256" key="1">
    <source>
        <dbReference type="ARBA" id="ARBA00004585"/>
    </source>
</evidence>
<dbReference type="GO" id="GO:0015910">
    <property type="term" value="P:long-chain fatty acid import into peroxisome"/>
    <property type="evidence" value="ECO:0007669"/>
    <property type="project" value="TreeGrafter"/>
</dbReference>
<keyword evidence="5" id="KW-0547">Nucleotide-binding</keyword>
<dbReference type="SUPFAM" id="SSF52540">
    <property type="entry name" value="P-loop containing nucleoside triphosphate hydrolases"/>
    <property type="match status" value="1"/>
</dbReference>
<dbReference type="GO" id="GO:0005324">
    <property type="term" value="F:long-chain fatty acid transmembrane transporter activity"/>
    <property type="evidence" value="ECO:0007669"/>
    <property type="project" value="TreeGrafter"/>
</dbReference>
<dbReference type="Gene3D" id="1.20.1560.10">
    <property type="entry name" value="ABC transporter type 1, transmembrane domain"/>
    <property type="match status" value="1"/>
</dbReference>
<dbReference type="InterPro" id="IPR017871">
    <property type="entry name" value="ABC_transporter-like_CS"/>
</dbReference>
<feature type="region of interest" description="Disordered" evidence="9">
    <location>
        <begin position="55"/>
        <end position="77"/>
    </location>
</feature>
<gene>
    <name evidence="12" type="ORF">RDB_LOCUS92065</name>
</gene>
<dbReference type="PANTHER" id="PTHR11384:SF69">
    <property type="entry name" value="PEROXISOMAL LONG-CHAIN FATTY ACID IMPORT PROTEIN 1"/>
    <property type="match status" value="1"/>
</dbReference>
<evidence type="ECO:0008006" key="14">
    <source>
        <dbReference type="Google" id="ProtNLM"/>
    </source>
</evidence>
<dbReference type="GO" id="GO:0005524">
    <property type="term" value="F:ATP binding"/>
    <property type="evidence" value="ECO:0007669"/>
    <property type="project" value="UniProtKB-KW"/>
</dbReference>
<comment type="similarity">
    <text evidence="2">Belongs to the ABC transporter superfamily. ABCD family. Peroxisomal fatty acyl CoA transporter (TC 3.A.1.203) subfamily.</text>
</comment>
<dbReference type="GO" id="GO:0005778">
    <property type="term" value="C:peroxisomal membrane"/>
    <property type="evidence" value="ECO:0007669"/>
    <property type="project" value="UniProtKB-SubCell"/>
</dbReference>
<dbReference type="InterPro" id="IPR006797">
    <property type="entry name" value="PRELI/MSF1_dom"/>
</dbReference>
<keyword evidence="8" id="KW-0472">Membrane</keyword>
<dbReference type="Pfam" id="PF00005">
    <property type="entry name" value="ABC_tran"/>
    <property type="match status" value="1"/>
</dbReference>
<sequence length="865" mass="97017">MAAQSTLRGVTQSLPSLADISQKYAKHRPIIQPILKAAFVAYCLGNTYNNFVRPKGSEGVSSGKRKGKGKAGDEPGAKKERVKVDAVFYARLRHILRIVIPSWRSKEAMMLAIHSGFLVFRTVLSLYVADLDGRIVASLVRAETVPFLLNLLRWLLVAIPATYTNSMLGYIQTKIGIAYRSRLTEQVLNTYLGTENGEDKVYYKMSNLDDRIKNPDQMITTDIQRFSAHLAAMYSNLAKPVLDVILYNYQLSRNVGAEGLILLTALVQLSAILLKSLTPSFGQYAATEAALTGSLRATHSRLLEHSEEIAFFEGEQAEKMLVERDYFALVKHINMVLRKRLWHGVAEEGVIKWMWGCFGLCICAIPVFFKLPGIGKNDLGGRTESFVTNRRLLLSASDAFGRVMYSYKELAELAGYTARVSLLMDTMGDVQRAQFEKALVSSASIDENARVLKGRGTVIESDEIQFEGVPIVSPNGDILVRSLSFFVQPGYRSASFVNWCGKSSLFRILGGLWPVYGGTVRKPPAKDFTYIPQRPYLSLGTLRDQVIYPHTKEEMQKRGVTDDDLLQVLSVVQMGHIVEREGGWDAAKEWRDALSGGDKQRIAMARLFYHAPKYAILDECTSAVTLEVERVMFEHATKLGITLLTVSHRPSLWQYHHMILQYDGQGGYVFTELDAERRLALQEEKQALEARLLEVHSWAHVNRGIWHKYPNPQCAHVVSVDVVDRSVDPVTGVIRTERVLGCKQAAPRWIVKLLGGSDDAFVREISFVDPVTARTTVTSVNLSLSQYVTVLENIVYEPVRGPDGRMRTQFTQTAEIQARMAIWRSVGERLEKFSVDRFGQNAQLGREGFESVLGMLLEQKQAQRS</sequence>
<organism evidence="12 13">
    <name type="scientific">Rhizoctonia solani</name>
    <dbReference type="NCBI Taxonomy" id="456999"/>
    <lineage>
        <taxon>Eukaryota</taxon>
        <taxon>Fungi</taxon>
        <taxon>Dikarya</taxon>
        <taxon>Basidiomycota</taxon>
        <taxon>Agaricomycotina</taxon>
        <taxon>Agaricomycetes</taxon>
        <taxon>Cantharellales</taxon>
        <taxon>Ceratobasidiaceae</taxon>
        <taxon>Rhizoctonia</taxon>
    </lineage>
</organism>
<dbReference type="InterPro" id="IPR011527">
    <property type="entry name" value="ABC1_TM_dom"/>
</dbReference>
<feature type="domain" description="PRELI/MSF1" evidence="11">
    <location>
        <begin position="685"/>
        <end position="861"/>
    </location>
</feature>
<dbReference type="FunFam" id="3.40.50.300:FF:000636">
    <property type="entry name" value="ATP-binding cassette sub-family D member 3"/>
    <property type="match status" value="1"/>
</dbReference>
<protein>
    <recommendedName>
        <fullName evidence="14">ABC transporter domain-containing protein</fullName>
    </recommendedName>
</protein>
<dbReference type="InterPro" id="IPR027417">
    <property type="entry name" value="P-loop_NTPase"/>
</dbReference>
<dbReference type="GO" id="GO:0007031">
    <property type="term" value="P:peroxisome organization"/>
    <property type="evidence" value="ECO:0007669"/>
    <property type="project" value="TreeGrafter"/>
</dbReference>
<feature type="domain" description="ABC transporter" evidence="10">
    <location>
        <begin position="464"/>
        <end position="697"/>
    </location>
</feature>
<dbReference type="CDD" id="cd03223">
    <property type="entry name" value="ABCD_peroxisomal_ALDP"/>
    <property type="match status" value="1"/>
</dbReference>
<evidence type="ECO:0000259" key="10">
    <source>
        <dbReference type="PROSITE" id="PS50893"/>
    </source>
</evidence>
<dbReference type="Proteomes" id="UP000663841">
    <property type="component" value="Unassembled WGS sequence"/>
</dbReference>